<feature type="region of interest" description="Disordered" evidence="1">
    <location>
        <begin position="2449"/>
        <end position="2490"/>
    </location>
</feature>
<sequence>MTEDHRGKALQYQEGAKREGRYLCGPRLEAKLTGRAEIVVERCKAGWLSRPDGVERLLAWLERRCSRQAVPDVGQELETFLIKTKRRKLEPMQQWTDRFETGYQYLRRALARALGHTVPVQVAPAWKWTGRPYRWIEEELGDMPEVFPSLVLGWLMLVRSGLDSRERAAIMTATGGSLKVNAIREKLISSWEGDDLAERDGHSRFPQAYTAQLGEDDRAWLDGDEALDASSFAADMENSEWQEEEPGPEEANEDDIENYLAAQQEEAEALAAIHTAQRALRQAREAQADSRLSRGFYRGGTPEASAKVAECRKELKFNLVASLVAEQEPLDSKCEAMFADQAILEGKGTVDFGCADAMGGERALDIVARKNLEKYGDTRLLDVNLDYRPVYSFGNGEKESAYGHVKFGITGAGVEGDIAINGFSKDVPILVSKKVLKKLGAVVDCETGVAVFVRLAPDIPVQLEESPDGGHYYLSLVDDLLEQRVQDQNQLRNFKTICESMREWDCQPVAAVCQGPDSSSDDRAERPAWGVDELKQVLKEHMFPKDETPVQMAMTGLSSMKKSQLLAKAILMQHNPEPTDYMGFGKYEAMTYQQVRSQYPPYASWCQKEANQESSWELARFASWLNEQEIIDEKAGVTRDPKEVPREPDKARGGARSSRRRTVDAIMEDEIEEQEKLEAAIKVQKEEKESNRLVQEQMLAALNQLNQRIGKLEGLNCTKELDPRKQRWLAKCIQESGHLEDYEALMAHGGTKLMEVACCPTSILSTKMAEKFGEDAVCRISAWNGFKLGTPGGNQRAREARDEAEPDHLWICTRCGPLSNLTLGFNGSNPIRAEATRKRRLQAIKEYKGAVQLVHDQVAQGKHVHWEWPIKCEGWGHTMIRKMVEDCSMTVVKVAGCQLGAKDRKGLPLLKEWLIATTSPKMAARMSLECPGDHRHGELTGGSLTAATSYYPDEFARRAVRAMTEEAAPDYHEFMRCLVEPGESVDQAMVANQGETKMSSDVSSKEYQQIMRWLTSIHRGSGHSSKASMLNALRRKGASPQVVQVAEDFRSEACEEANKFKPTHPPVSLEAIPPKWKHIQADQFEWGHPQTKVKSKISLNIDENCRVRVSKLLYHMVGEDRHRNHAWADPKQFYEERWMPYFGKPQRVKVDPEGSWMSKQAAEYFDSDSIAYEPIPGQAHWHISLAEEAIQATKGTMDKLVAENPEMTTEEALARATAAGNSREDVRGHSPLQHALGRAPDLDGHFFESDFFELPYVEAQRVDKEFGENYTRMYAAEQEYLRQVYMRRTSRAENAKNQAVKSVVPGMWARYFRKEKGEAKGRFKGLARALATETARPVDRDLGEGRALHPGRAGSVVWLVRAGRIIKVDLCQIRAAPSREIAYAELMGGKDTPWTVHTFMNQTMKHEYLDFTGHDPTEDDVEISTWEQMKENMALMAKSTPDARAFWARQGTSLEVSVEVPLEGKPLKQATRHMSTYMASQLRKGKRDISERTLTPDEVAKFGQAKAMDMEVNNYIVSSVLETPPPGVTPPPEDVMRMRWILEWKVDENTGEKKPKARIVVLGYMGPGYVHRPTIAPTMTRTSRHLVLQAMAWLGFKGYKADATGAFTQNREIQHDLFVMPVKELAAALGMPEGVAMRLRKAVYGLVEAAIEWFMTVSEALGEFGWTQMKMDPCVWVLYGDAHGKDNGFTKEALKDFTNPEVLGDLIAAKGDMDIIAIAGSHVDDFLLGGNDTDPRWITAREQIEKRFKWKAWESEEFMQTGVRIKQQPDRSFRMDQSEYVKTIEKAPFAPERKKAKDMPTTDKEKGQLRAILGAIGWRSEQSGPMHSADTSLLLSTIPSSTVQTINETNRLVDRVRECADLPVVIHSHSQAQVLVPVEWSDSSEANRPDGKSTKGLVAGLAPLKILKGDEADVSLISWKSGKIDELFGIKLQWLEILGNNIDWRNPEGILRRLPGAAVVDSKGLHDKLQTTVYTFRGKEKWTDVEAMALKEGAQAANNWMLWVHGDAQLANSLTKGHEPGQLRMYFNSGHRWKLVYDEKYQSARRRKAAGIQPFEHAGAGILKTPGGTMAHISAAACPDFPPHEAMTECSSDEEADSRSPHLLSTAAVTTAAVVSAHDDEPSAEPAEGTILTEIFDKALYGSSVWRDRSESMANYVTRRRKEFAELQEVSATTTISEDIQAALILRFCGISMKEQAAVLASNKSEYKLAGIEYALRAQYPAVHRQQDRRADRRERSAYACAASEQDENPSELDHVYYEDEDEDGYYQGEEDDYEHGEDDEFDIENYVAENLDELGTEEAEALALVLQSRNNIFNKKKPPRRVTSSFHGRGKVFMVLKGEMEHVCEHVADDACEKVVRGASKTTRYITCRECDCHFALAHRNKGFELWSYLMKALMGTKWGRFLSRKEFARRIALVADALMVQGRLPSTYRRRTAAPAARRLSGKQRLFGRLPARGDGPRAPTLAAASAASSARPSATGSAPAAPPTPEKRIIKVDLTQGDPEPKPGPELAFLYGIPLHHSIELVEFPDLDGVDQLNPVPCPAEVINFGTHKGRTFQDAAPDPALIWYNKWALDQVLGPEAEEINLHLYRYAYFLYAIVKIARGKFNVAPQQMIDGDKRRPPADNDWMEVNAGGFTTPIQPNIHQPDVISTYECSVMAATAGNAFSAHDNDADAMLAIIDTGCTRTMHGESWRAAFERKLARRGLQVVKTPTSRTFRGIGGRARSTTAVRFPVGIGGKCGEILSCEVPGDCPMLLSRDMLTKLGLSMRLSTEGDVAVSVNIGVYNLELHHTMVGHPAVNLLDLPNESYETADWAALTMPEDHHLEYFPEKFHVGITYVELSPTVVDHDYGPDVFAAEAIEWGGKRNLTNKKSKKLEHSLQAIAVQDEVVQAVVEKHPPRARLPAGSRTWVKQTYAGQMGLTVLMAAMGLSVGAPLDKHTGWDATTRLGRQRYDAEITNEEPYCLVVSHPCSPWGNWSRFNMARCPETERKILAKREANRPILRQVDSSVDSRVRRGFHVALEHPQGSEAFDEPEMSRTAAQTFVGQFDYDEAVDPDGERAREAAQLGPITNTKEAERRRRWLEAPPEVRKAIRQLHVNFHHCSNATLTRLLRRRGVKPEVLKYVEFFSCDACGDAVRRRAPRPSRLPGQYVFNYAIQLDTFHAYDAAGTPYSFMNCICEGANFQVVYCMGPARGSPTARATTKAFTTSWTPWAGYPEKLTVDLGKEWMKDFASNAKAHGVQVDLAPLETPHLIGKCERHGGIWKEIWRRTVADSQVTGLGDVEETASIVTQVKNELGRRGGFSPSQWVLGSHGPRAPGSLLQDDEAQRLEVVEASLDPRSAMARTMALREAARIAHVRLNSDDRVKRAILRKARPSRGPFNIGAIVYFRRSQTRVGESPEVTRRWFGPARVIGHEVRDPRHLSRDTDEPVGTLAHAVWLRYGHTTVLAAPESLRFASEDELLAMHTYVNPDLLSLRSLKGARHYIDIRADTAAASPAPMPRPQQHAAGHGGVVGGVLGSAGPGPDVNFDFDEFNTEASPAFIPKFKVIGTILEYPRPVAYPAGQSPERLDRGSIKKPRTFQGYVEEEFSVMEDALHEVFLTSDYKPDLAVAYEWRRTDYGINKFITTDKRGPRWSKVLRRITRDIKTGIVIDDTDVRGLALRDARLRRPLPGGTTAVEAIFVHTDEDVDTNDTVEFAYLTKGAVRSEIRLQDLAPEQRKEFGQAMAKEWRSWTEFQAVEVLSFSQAKELLDRGASPVGTRWVHTDKNAKKRNLKQTYDDTPLAAKSRLAVQGCQSVYEPCLFMLRDSKGKLNGLLCTHVDDLFVTGAGEQFERVMEIIKDKIRLSFQSDTFRYCGKTGQAATVEALEYITLEPHRRRKPTAPLTAEEISALRSGVGSLGWVARQTRPDLAVHASLGAQAMSGPKIRDIVAVNRAIKMAKDDVDFKLMFSSRLDWDSAIASGCGDSSHGNIDDLTLGEKTDATAIMHPLEWASATIKRVLRGSLAAECNGFLTTAESAEFFKRVIAEISDPGYSSYQFDPFFDGKHLLLLTDASGLVTSLEKDGGQPADKRVRILMAQIRQLLGHDVLKQEREGDDWRIRVRWIDTKLMIADSLTKAEAERSFLLERLSEGRWCLAQTKEMLAAKAAAGEARRARKARPGDAEG</sequence>
<gene>
    <name evidence="3" type="ORF">PCOR1329_LOCUS82016</name>
</gene>
<feature type="compositionally biased region" description="Basic and acidic residues" evidence="1">
    <location>
        <begin position="2225"/>
        <end position="2237"/>
    </location>
</feature>
<dbReference type="EMBL" id="CAUYUJ010021749">
    <property type="protein sequence ID" value="CAK0906827.1"/>
    <property type="molecule type" value="Genomic_DNA"/>
</dbReference>
<keyword evidence="4" id="KW-1185">Reference proteome</keyword>
<dbReference type="Gene3D" id="3.30.420.10">
    <property type="entry name" value="Ribonuclease H-like superfamily/Ribonuclease H"/>
    <property type="match status" value="2"/>
</dbReference>
<evidence type="ECO:0000259" key="2">
    <source>
        <dbReference type="PROSITE" id="PS50994"/>
    </source>
</evidence>
<organism evidence="3 4">
    <name type="scientific">Prorocentrum cordatum</name>
    <dbReference type="NCBI Taxonomy" id="2364126"/>
    <lineage>
        <taxon>Eukaryota</taxon>
        <taxon>Sar</taxon>
        <taxon>Alveolata</taxon>
        <taxon>Dinophyceae</taxon>
        <taxon>Prorocentrales</taxon>
        <taxon>Prorocentraceae</taxon>
        <taxon>Prorocentrum</taxon>
    </lineage>
</organism>
<feature type="region of interest" description="Disordered" evidence="1">
    <location>
        <begin position="2225"/>
        <end position="2254"/>
    </location>
</feature>
<dbReference type="PROSITE" id="PS50994">
    <property type="entry name" value="INTEGRASE"/>
    <property type="match status" value="1"/>
</dbReference>
<name>A0ABN9Y6I1_9DINO</name>
<dbReference type="Proteomes" id="UP001189429">
    <property type="component" value="Unassembled WGS sequence"/>
</dbReference>
<feature type="compositionally biased region" description="Low complexity" evidence="1">
    <location>
        <begin position="2459"/>
        <end position="2482"/>
    </location>
</feature>
<evidence type="ECO:0000313" key="3">
    <source>
        <dbReference type="EMBL" id="CAK0906827.1"/>
    </source>
</evidence>
<dbReference type="InterPro" id="IPR001584">
    <property type="entry name" value="Integrase_cat-core"/>
</dbReference>
<dbReference type="SUPFAM" id="SSF53098">
    <property type="entry name" value="Ribonuclease H-like"/>
    <property type="match status" value="1"/>
</dbReference>
<feature type="compositionally biased region" description="Basic and acidic residues" evidence="1">
    <location>
        <begin position="633"/>
        <end position="652"/>
    </location>
</feature>
<proteinExistence type="predicted"/>
<evidence type="ECO:0000313" key="4">
    <source>
        <dbReference type="Proteomes" id="UP001189429"/>
    </source>
</evidence>
<dbReference type="InterPro" id="IPR013103">
    <property type="entry name" value="RVT_2"/>
</dbReference>
<feature type="domain" description="Integrase catalytic" evidence="2">
    <location>
        <begin position="3139"/>
        <end position="3312"/>
    </location>
</feature>
<feature type="region of interest" description="Disordered" evidence="1">
    <location>
        <begin position="633"/>
        <end position="661"/>
    </location>
</feature>
<evidence type="ECO:0000256" key="1">
    <source>
        <dbReference type="SAM" id="MobiDB-lite"/>
    </source>
</evidence>
<accession>A0ABN9Y6I1</accession>
<dbReference type="Pfam" id="PF07727">
    <property type="entry name" value="RVT_2"/>
    <property type="match status" value="1"/>
</dbReference>
<protein>
    <recommendedName>
        <fullName evidence="2">Integrase catalytic domain-containing protein</fullName>
    </recommendedName>
</protein>
<dbReference type="InterPro" id="IPR012337">
    <property type="entry name" value="RNaseH-like_sf"/>
</dbReference>
<dbReference type="InterPro" id="IPR036397">
    <property type="entry name" value="RNaseH_sf"/>
</dbReference>
<reference evidence="3" key="1">
    <citation type="submission" date="2023-10" db="EMBL/GenBank/DDBJ databases">
        <authorList>
            <person name="Chen Y."/>
            <person name="Shah S."/>
            <person name="Dougan E. K."/>
            <person name="Thang M."/>
            <person name="Chan C."/>
        </authorList>
    </citation>
    <scope>NUCLEOTIDE SEQUENCE [LARGE SCALE GENOMIC DNA]</scope>
</reference>
<comment type="caution">
    <text evidence="3">The sequence shown here is derived from an EMBL/GenBank/DDBJ whole genome shotgun (WGS) entry which is preliminary data.</text>
</comment>